<accession>A0A6C0CGU7</accession>
<organism evidence="2">
    <name type="scientific">viral metagenome</name>
    <dbReference type="NCBI Taxonomy" id="1070528"/>
    <lineage>
        <taxon>unclassified sequences</taxon>
        <taxon>metagenomes</taxon>
        <taxon>organismal metagenomes</taxon>
    </lineage>
</organism>
<proteinExistence type="predicted"/>
<dbReference type="InterPro" id="IPR014756">
    <property type="entry name" value="Ig_E-set"/>
</dbReference>
<feature type="domain" description="MD-2-related lipid-recognition" evidence="1">
    <location>
        <begin position="13"/>
        <end position="129"/>
    </location>
</feature>
<sequence length="132" mass="13992">MSLILLPTILWSAKVCSSADALAKNFAVTLSTDTPTQGQNVTTTFDFDLDSPITGGTAYYSATLNGLGPFTSTANLCDETAKTNDPCPLKAGHHHEESTTENTVTGKVVTQISWYDLQGAEILCAEITTKSS</sequence>
<dbReference type="Pfam" id="PF02221">
    <property type="entry name" value="E1_DerP2_DerF2"/>
    <property type="match status" value="1"/>
</dbReference>
<dbReference type="Gene3D" id="2.60.40.770">
    <property type="match status" value="1"/>
</dbReference>
<dbReference type="EMBL" id="MN739417">
    <property type="protein sequence ID" value="QHT03808.1"/>
    <property type="molecule type" value="Genomic_DNA"/>
</dbReference>
<evidence type="ECO:0000313" key="2">
    <source>
        <dbReference type="EMBL" id="QHT03808.1"/>
    </source>
</evidence>
<dbReference type="InterPro" id="IPR003172">
    <property type="entry name" value="ML_dom"/>
</dbReference>
<protein>
    <recommendedName>
        <fullName evidence="1">MD-2-related lipid-recognition domain-containing protein</fullName>
    </recommendedName>
</protein>
<evidence type="ECO:0000259" key="1">
    <source>
        <dbReference type="SMART" id="SM00737"/>
    </source>
</evidence>
<name>A0A6C0CGU7_9ZZZZ</name>
<reference evidence="2" key="1">
    <citation type="journal article" date="2020" name="Nature">
        <title>Giant virus diversity and host interactions through global metagenomics.</title>
        <authorList>
            <person name="Schulz F."/>
            <person name="Roux S."/>
            <person name="Paez-Espino D."/>
            <person name="Jungbluth S."/>
            <person name="Walsh D.A."/>
            <person name="Denef V.J."/>
            <person name="McMahon K.D."/>
            <person name="Konstantinidis K.T."/>
            <person name="Eloe-Fadrosh E.A."/>
            <person name="Kyrpides N.C."/>
            <person name="Woyke T."/>
        </authorList>
    </citation>
    <scope>NUCLEOTIDE SEQUENCE</scope>
    <source>
        <strain evidence="2">GVMAG-M-3300021120-1</strain>
    </source>
</reference>
<dbReference type="AlphaFoldDB" id="A0A6C0CGU7"/>
<dbReference type="SMART" id="SM00737">
    <property type="entry name" value="ML"/>
    <property type="match status" value="1"/>
</dbReference>
<dbReference type="SUPFAM" id="SSF81296">
    <property type="entry name" value="E set domains"/>
    <property type="match status" value="1"/>
</dbReference>